<proteinExistence type="predicted"/>
<name>A0A4Y2CAZ2_ARAVE</name>
<dbReference type="EMBL" id="BGPR01085804">
    <property type="protein sequence ID" value="GBM00968.1"/>
    <property type="molecule type" value="Genomic_DNA"/>
</dbReference>
<evidence type="ECO:0000313" key="2">
    <source>
        <dbReference type="Proteomes" id="UP000499080"/>
    </source>
</evidence>
<accession>A0A4Y2CAZ2</accession>
<protein>
    <submittedName>
        <fullName evidence="1">Uncharacterized protein</fullName>
    </submittedName>
</protein>
<keyword evidence="2" id="KW-1185">Reference proteome</keyword>
<dbReference type="AlphaFoldDB" id="A0A4Y2CAZ2"/>
<gene>
    <name evidence="1" type="ORF">AVEN_71098_1</name>
</gene>
<evidence type="ECO:0000313" key="1">
    <source>
        <dbReference type="EMBL" id="GBM00968.1"/>
    </source>
</evidence>
<dbReference type="Proteomes" id="UP000499080">
    <property type="component" value="Unassembled WGS sequence"/>
</dbReference>
<reference evidence="1 2" key="1">
    <citation type="journal article" date="2019" name="Sci. Rep.">
        <title>Orb-weaving spider Araneus ventricosus genome elucidates the spidroin gene catalogue.</title>
        <authorList>
            <person name="Kono N."/>
            <person name="Nakamura H."/>
            <person name="Ohtoshi R."/>
            <person name="Moran D.A.P."/>
            <person name="Shinohara A."/>
            <person name="Yoshida Y."/>
            <person name="Fujiwara M."/>
            <person name="Mori M."/>
            <person name="Tomita M."/>
            <person name="Arakawa K."/>
        </authorList>
    </citation>
    <scope>NUCLEOTIDE SEQUENCE [LARGE SCALE GENOMIC DNA]</scope>
</reference>
<sequence>MPRHCENTLRSKVKCGDKSTTTAIIAVRQVEPFEVGRERAMLREEDNILSNPISVKETIRWSSDYFLFSEIEGTLIRNKVLFRQPCANSCRELAQWAGTRFLPNRFKQVNPAFR</sequence>
<organism evidence="1 2">
    <name type="scientific">Araneus ventricosus</name>
    <name type="common">Orbweaver spider</name>
    <name type="synonym">Epeira ventricosa</name>
    <dbReference type="NCBI Taxonomy" id="182803"/>
    <lineage>
        <taxon>Eukaryota</taxon>
        <taxon>Metazoa</taxon>
        <taxon>Ecdysozoa</taxon>
        <taxon>Arthropoda</taxon>
        <taxon>Chelicerata</taxon>
        <taxon>Arachnida</taxon>
        <taxon>Araneae</taxon>
        <taxon>Araneomorphae</taxon>
        <taxon>Entelegynae</taxon>
        <taxon>Araneoidea</taxon>
        <taxon>Araneidae</taxon>
        <taxon>Araneus</taxon>
    </lineage>
</organism>
<comment type="caution">
    <text evidence="1">The sequence shown here is derived from an EMBL/GenBank/DDBJ whole genome shotgun (WGS) entry which is preliminary data.</text>
</comment>